<dbReference type="Pfam" id="PF03415">
    <property type="entry name" value="Peptidase_C11"/>
    <property type="match status" value="1"/>
</dbReference>
<accession>A0A1H5WTV4</accession>
<keyword evidence="2" id="KW-1185">Reference proteome</keyword>
<evidence type="ECO:0000313" key="1">
    <source>
        <dbReference type="EMBL" id="SEG02999.1"/>
    </source>
</evidence>
<dbReference type="Proteomes" id="UP000236731">
    <property type="component" value="Unassembled WGS sequence"/>
</dbReference>
<name>A0A1H5WTV4_9SPHI</name>
<evidence type="ECO:0000313" key="2">
    <source>
        <dbReference type="Proteomes" id="UP000236731"/>
    </source>
</evidence>
<dbReference type="PANTHER" id="PTHR37835:SF1">
    <property type="entry name" value="ALPHA-CLOSTRIPAIN"/>
    <property type="match status" value="1"/>
</dbReference>
<reference evidence="2" key="1">
    <citation type="submission" date="2016-10" db="EMBL/GenBank/DDBJ databases">
        <authorList>
            <person name="Varghese N."/>
            <person name="Submissions S."/>
        </authorList>
    </citation>
    <scope>NUCLEOTIDE SEQUENCE [LARGE SCALE GENOMIC DNA]</scope>
    <source>
        <strain evidence="2">DSM 22361</strain>
    </source>
</reference>
<gene>
    <name evidence="1" type="ORF">SAMN05421877_104167</name>
</gene>
<dbReference type="InterPro" id="IPR005077">
    <property type="entry name" value="Peptidase_C11"/>
</dbReference>
<organism evidence="1 2">
    <name type="scientific">Sphingobacterium lactis</name>
    <dbReference type="NCBI Taxonomy" id="797291"/>
    <lineage>
        <taxon>Bacteria</taxon>
        <taxon>Pseudomonadati</taxon>
        <taxon>Bacteroidota</taxon>
        <taxon>Sphingobacteriia</taxon>
        <taxon>Sphingobacteriales</taxon>
        <taxon>Sphingobacteriaceae</taxon>
        <taxon>Sphingobacterium</taxon>
    </lineage>
</organism>
<proteinExistence type="predicted"/>
<dbReference type="AlphaFoldDB" id="A0A1H5WTV4"/>
<dbReference type="Gene3D" id="3.40.50.11970">
    <property type="match status" value="1"/>
</dbReference>
<protein>
    <recommendedName>
        <fullName evidence="3">Clostripain</fullName>
    </recommendedName>
</protein>
<evidence type="ECO:0008006" key="3">
    <source>
        <dbReference type="Google" id="ProtNLM"/>
    </source>
</evidence>
<sequence>MKGAMAMDTKSTFRGTVFFRCLAGLVLLGLFAACKKEESLQVEKTVLVYMAANNSLAAEAVDNINMMEQGYQDINGRLLVYARLFGQSPKIYEIVHDNSPRIVSKVLKDYPEHNSSDPKVMAMVFQDMQELGKANSYGAILWSHATNWYPGERTKRMAKTRSFGDDNGDTMDIMDLKAALPRNLDYIIFDACSMSSVEVLYELRDITPLVLASATEVISVGLPYDRIMRHLFDRNVRRGLAQTARKYYGFYNEKEGPYRSATYTLVDMKKLEGLAQAVRTVYDRQQAIKIKDRQVQALSLDPLSPVPAYDLLDFFDRNFTADEAKRIEMALNKSVVYKVHTSHFLGKPIRVYSGLSCYIPKDDDPHASYYKTLGWAKATGAGRLF</sequence>
<dbReference type="PANTHER" id="PTHR37835">
    <property type="entry name" value="ALPHA-CLOSTRIPAIN"/>
    <property type="match status" value="1"/>
</dbReference>
<dbReference type="EMBL" id="FNUT01000004">
    <property type="protein sequence ID" value="SEG02999.1"/>
    <property type="molecule type" value="Genomic_DNA"/>
</dbReference>
<dbReference type="PROSITE" id="PS51257">
    <property type="entry name" value="PROKAR_LIPOPROTEIN"/>
    <property type="match status" value="1"/>
</dbReference>